<proteinExistence type="predicted"/>
<name>A0ABN2A7G0_9ACTN</name>
<dbReference type="EMBL" id="BAAAQD010000004">
    <property type="protein sequence ID" value="GAA1512470.1"/>
    <property type="molecule type" value="Genomic_DNA"/>
</dbReference>
<sequence>MVAFRCGTGRRSPRKLPATRDPVAASGDSPGAEHAVVRGPRWWLPGVGLADVVPQASVTWDLAAASGDSPGAEHGSSRQLAG</sequence>
<keyword evidence="3" id="KW-1185">Reference proteome</keyword>
<dbReference type="Proteomes" id="UP001501470">
    <property type="component" value="Unassembled WGS sequence"/>
</dbReference>
<feature type="region of interest" description="Disordered" evidence="1">
    <location>
        <begin position="1"/>
        <end position="34"/>
    </location>
</feature>
<organism evidence="2 3">
    <name type="scientific">Dactylosporangium maewongense</name>
    <dbReference type="NCBI Taxonomy" id="634393"/>
    <lineage>
        <taxon>Bacteria</taxon>
        <taxon>Bacillati</taxon>
        <taxon>Actinomycetota</taxon>
        <taxon>Actinomycetes</taxon>
        <taxon>Micromonosporales</taxon>
        <taxon>Micromonosporaceae</taxon>
        <taxon>Dactylosporangium</taxon>
    </lineage>
</organism>
<comment type="caution">
    <text evidence="2">The sequence shown here is derived from an EMBL/GenBank/DDBJ whole genome shotgun (WGS) entry which is preliminary data.</text>
</comment>
<evidence type="ECO:0000313" key="3">
    <source>
        <dbReference type="Proteomes" id="UP001501470"/>
    </source>
</evidence>
<accession>A0ABN2A7G0</accession>
<evidence type="ECO:0000256" key="1">
    <source>
        <dbReference type="SAM" id="MobiDB-lite"/>
    </source>
</evidence>
<reference evidence="2 3" key="1">
    <citation type="journal article" date="2019" name="Int. J. Syst. Evol. Microbiol.">
        <title>The Global Catalogue of Microorganisms (GCM) 10K type strain sequencing project: providing services to taxonomists for standard genome sequencing and annotation.</title>
        <authorList>
            <consortium name="The Broad Institute Genomics Platform"/>
            <consortium name="The Broad Institute Genome Sequencing Center for Infectious Disease"/>
            <person name="Wu L."/>
            <person name="Ma J."/>
        </authorList>
    </citation>
    <scope>NUCLEOTIDE SEQUENCE [LARGE SCALE GENOMIC DNA]</scope>
    <source>
        <strain evidence="2 3">JCM 15933</strain>
    </source>
</reference>
<gene>
    <name evidence="2" type="ORF">GCM10009827_028500</name>
</gene>
<evidence type="ECO:0000313" key="2">
    <source>
        <dbReference type="EMBL" id="GAA1512470.1"/>
    </source>
</evidence>
<protein>
    <submittedName>
        <fullName evidence="2">Uncharacterized protein</fullName>
    </submittedName>
</protein>